<dbReference type="EMBL" id="JAHQCS010000107">
    <property type="protein sequence ID" value="MBU9712694.1"/>
    <property type="molecule type" value="Genomic_DNA"/>
</dbReference>
<accession>A0ABS6JGA3</accession>
<protein>
    <recommendedName>
        <fullName evidence="3">DUF3800 domain-containing protein</fullName>
    </recommendedName>
</protein>
<comment type="caution">
    <text evidence="1">The sequence shown here is derived from an EMBL/GenBank/DDBJ whole genome shotgun (WGS) entry which is preliminary data.</text>
</comment>
<sequence>MTSGKFELWLDESGDFIKESEKKGTPSMVGGILVKQATINDTWPSLLVEQARQTYNINERYIHGAEIHGEKYGEMAVKLIKEIQQYGAEPIVFENPERVDIVSSDMTYLNILAEGIIQLLQALAAEFDEVELAILAANRIKVDGKEERKITILLKDQDYKQRLEEKIAIGMARRNLSNTESWNWSFKLDSAKTNPRLMIADVICHSWFVQNSRKFTDKTRQELISYYQPANIFSVFEHATESAIRRSLASGAIGDALFEWLEAKTENHFYETGSKENVIRHGEKKEIDFDHYLDLITKKLSSLPDFVQPTQLLIVENNLESLVSIERDFVRARYMLDVLKQEVAASLRRYRIQGDQFLFRTHLNLLKTANHSGNVILAEEQMGVCRSAMDQLAGRWETIDDVLNFLVLEGVHHMNTFNFNGAITKMNQVQRFIDTSFDLLSMSMLEDLSLITENIKSNIKGKVLGTRLQARCFQVRYNKEQLEQAVIDSDNAIQEFSRPGDLSRQYQYRSQLECEAKNLHGALAWLGKAFQVEYDNGQQLGELLQAIKGSHYISIIFGAMHYSRAMAAAVDCDEFSLAEKMYGEWIKNEMDDILFPNGEAVSEHPYQIILWKHAYYLGKTNSLKASIAKYDEAIKICHTRQERYTIRAIGLGIQCEKVSVLLEGGAKFSKDASKELKLFLKNFEQFMEEELPVEMRDFFEPWEDTLQQLDSRSIEEQRNQLFILSQKIPY</sequence>
<dbReference type="Proteomes" id="UP000784880">
    <property type="component" value="Unassembled WGS sequence"/>
</dbReference>
<reference evidence="1 2" key="1">
    <citation type="submission" date="2021-06" db="EMBL/GenBank/DDBJ databases">
        <title>Bacillus sp. RD4P76, an endophyte from a halophyte.</title>
        <authorList>
            <person name="Sun J.-Q."/>
        </authorList>
    </citation>
    <scope>NUCLEOTIDE SEQUENCE [LARGE SCALE GENOMIC DNA]</scope>
    <source>
        <strain evidence="1 2">CGMCC 1.15917</strain>
    </source>
</reference>
<proteinExistence type="predicted"/>
<name>A0ABS6JGA3_9BACI</name>
<evidence type="ECO:0008006" key="3">
    <source>
        <dbReference type="Google" id="ProtNLM"/>
    </source>
</evidence>
<evidence type="ECO:0000313" key="1">
    <source>
        <dbReference type="EMBL" id="MBU9712694.1"/>
    </source>
</evidence>
<dbReference type="RefSeq" id="WP_217066869.1">
    <property type="nucleotide sequence ID" value="NZ_JAHQCS010000107.1"/>
</dbReference>
<evidence type="ECO:0000313" key="2">
    <source>
        <dbReference type="Proteomes" id="UP000784880"/>
    </source>
</evidence>
<gene>
    <name evidence="1" type="ORF">KS419_13165</name>
</gene>
<organism evidence="1 2">
    <name type="scientific">Evansella tamaricis</name>
    <dbReference type="NCBI Taxonomy" id="2069301"/>
    <lineage>
        <taxon>Bacteria</taxon>
        <taxon>Bacillati</taxon>
        <taxon>Bacillota</taxon>
        <taxon>Bacilli</taxon>
        <taxon>Bacillales</taxon>
        <taxon>Bacillaceae</taxon>
        <taxon>Evansella</taxon>
    </lineage>
</organism>
<keyword evidence="2" id="KW-1185">Reference proteome</keyword>